<dbReference type="EC" id="2.6.1.-" evidence="6"/>
<reference evidence="8 9" key="1">
    <citation type="journal article" date="2013" name="Environ. Microbiol.">
        <title>The nutrient supplying capabilities of Uzinura, an endosymbiont of armoured scale insects.</title>
        <authorList>
            <person name="Sabree Z.L."/>
            <person name="Huang C.Y."/>
            <person name="Okusu A."/>
            <person name="Moran N.A."/>
            <person name="Normark B.B."/>
        </authorList>
    </citation>
    <scope>NUCLEOTIDE SEQUENCE [LARGE SCALE GENOMIC DNA]</scope>
    <source>
        <strain evidence="8 9">ASNER</strain>
    </source>
</reference>
<gene>
    <name evidence="8" type="primary">aspC</name>
    <name evidence="8" type="ORF">ASNER_271</name>
</gene>
<dbReference type="AlphaFoldDB" id="L7VK29"/>
<keyword evidence="3 6" id="KW-0032">Aminotransferase</keyword>
<evidence type="ECO:0000256" key="4">
    <source>
        <dbReference type="ARBA" id="ARBA00022679"/>
    </source>
</evidence>
<dbReference type="KEGG" id="udi:ASNER_271"/>
<dbReference type="EMBL" id="CP003263">
    <property type="protein sequence ID" value="AGC67019.1"/>
    <property type="molecule type" value="Genomic_DNA"/>
</dbReference>
<dbReference type="SUPFAM" id="SSF53383">
    <property type="entry name" value="PLP-dependent transferases"/>
    <property type="match status" value="1"/>
</dbReference>
<evidence type="ECO:0000256" key="1">
    <source>
        <dbReference type="ARBA" id="ARBA00001933"/>
    </source>
</evidence>
<dbReference type="PROSITE" id="PS00105">
    <property type="entry name" value="AA_TRANSFER_CLASS_1"/>
    <property type="match status" value="1"/>
</dbReference>
<dbReference type="GO" id="GO:0030170">
    <property type="term" value="F:pyridoxal phosphate binding"/>
    <property type="evidence" value="ECO:0007669"/>
    <property type="project" value="InterPro"/>
</dbReference>
<accession>L7VK29</accession>
<dbReference type="FunFam" id="3.40.640.10:FF:000033">
    <property type="entry name" value="Aspartate aminotransferase"/>
    <property type="match status" value="1"/>
</dbReference>
<dbReference type="PANTHER" id="PTHR46383:SF1">
    <property type="entry name" value="ASPARTATE AMINOTRANSFERASE"/>
    <property type="match status" value="1"/>
</dbReference>
<dbReference type="PATRIC" id="fig|1133592.3.peg.252"/>
<evidence type="ECO:0000256" key="2">
    <source>
        <dbReference type="ARBA" id="ARBA00007441"/>
    </source>
</evidence>
<evidence type="ECO:0000256" key="3">
    <source>
        <dbReference type="ARBA" id="ARBA00022576"/>
    </source>
</evidence>
<keyword evidence="4 6" id="KW-0808">Transferase</keyword>
<dbReference type="PANTHER" id="PTHR46383">
    <property type="entry name" value="ASPARTATE AMINOTRANSFERASE"/>
    <property type="match status" value="1"/>
</dbReference>
<protein>
    <recommendedName>
        <fullName evidence="6">Aminotransferase</fullName>
        <ecNumber evidence="6">2.6.1.-</ecNumber>
    </recommendedName>
</protein>
<evidence type="ECO:0000259" key="7">
    <source>
        <dbReference type="Pfam" id="PF00155"/>
    </source>
</evidence>
<sequence>MQSISRRLQKINYSQTLAMSAKTRALKAKGLDVISLNIGEPDFSPPSYILEAAKKAVDQGHHYYTPVSGSLELREAVCEKFLRDNLLHYNPSQIVVSAGSKQSISNLFLSLLNPGDKVIIPSPFWVSYYEMVNLCEALPVIIHTSISTDFKITPEQLEEAITPDVKIFIFSSPCNPTGSVYSSEELKCLTKVFVKHPDVIIISDEIYEYINYSEKYTSIGSFPDVYEQTVTLNGISKTFAMTGWRIGFIGAPLWIAKTCEKVQGQTSSGTNSIAQQAAIIALKSHPNRIAYMIEAFRKRRDLVLDMMKEIPGFKSNEPVGSFYIFPNIAEIFGNTFLGVKISNAYDLSMFLLEKAQVATVAGSSFGAESNLRISYASSEETLKEAFKRIKRMLL</sequence>
<evidence type="ECO:0000313" key="8">
    <source>
        <dbReference type="EMBL" id="AGC67019.1"/>
    </source>
</evidence>
<dbReference type="HOGENOM" id="CLU_017584_4_3_10"/>
<dbReference type="GO" id="GO:0008483">
    <property type="term" value="F:transaminase activity"/>
    <property type="evidence" value="ECO:0007669"/>
    <property type="project" value="UniProtKB-KW"/>
</dbReference>
<dbReference type="Proteomes" id="UP000011174">
    <property type="component" value="Chromosome"/>
</dbReference>
<dbReference type="InterPro" id="IPR015422">
    <property type="entry name" value="PyrdxlP-dep_Trfase_small"/>
</dbReference>
<feature type="domain" description="Aminotransferase class I/classII large" evidence="7">
    <location>
        <begin position="32"/>
        <end position="389"/>
    </location>
</feature>
<keyword evidence="9" id="KW-1185">Reference proteome</keyword>
<name>L7VK29_9FLAO</name>
<dbReference type="InterPro" id="IPR015421">
    <property type="entry name" value="PyrdxlP-dep_Trfase_major"/>
</dbReference>
<dbReference type="Pfam" id="PF00155">
    <property type="entry name" value="Aminotran_1_2"/>
    <property type="match status" value="1"/>
</dbReference>
<dbReference type="CDD" id="cd00609">
    <property type="entry name" value="AAT_like"/>
    <property type="match status" value="1"/>
</dbReference>
<dbReference type="GO" id="GO:0006520">
    <property type="term" value="P:amino acid metabolic process"/>
    <property type="evidence" value="ECO:0007669"/>
    <property type="project" value="InterPro"/>
</dbReference>
<organism evidence="8 9">
    <name type="scientific">Candidatus Uzinura diaspidicola str. ASNER</name>
    <dbReference type="NCBI Taxonomy" id="1133592"/>
    <lineage>
        <taxon>Bacteria</taxon>
        <taxon>Pseudomonadati</taxon>
        <taxon>Bacteroidota</taxon>
        <taxon>Flavobacteriia</taxon>
        <taxon>Flavobacteriales</taxon>
        <taxon>Candidatus Uzinura</taxon>
    </lineage>
</organism>
<evidence type="ECO:0000256" key="5">
    <source>
        <dbReference type="ARBA" id="ARBA00022898"/>
    </source>
</evidence>
<dbReference type="Gene3D" id="3.90.1150.10">
    <property type="entry name" value="Aspartate Aminotransferase, domain 1"/>
    <property type="match status" value="1"/>
</dbReference>
<dbReference type="OrthoDB" id="9802328at2"/>
<evidence type="ECO:0000313" key="9">
    <source>
        <dbReference type="Proteomes" id="UP000011174"/>
    </source>
</evidence>
<evidence type="ECO:0000256" key="6">
    <source>
        <dbReference type="RuleBase" id="RU000481"/>
    </source>
</evidence>
<dbReference type="InterPro" id="IPR050596">
    <property type="entry name" value="AspAT/PAT-like"/>
</dbReference>
<comment type="similarity">
    <text evidence="2 6">Belongs to the class-I pyridoxal-phosphate-dependent aminotransferase family.</text>
</comment>
<dbReference type="InterPro" id="IPR015424">
    <property type="entry name" value="PyrdxlP-dep_Trfase"/>
</dbReference>
<dbReference type="InterPro" id="IPR004838">
    <property type="entry name" value="NHTrfase_class1_PyrdxlP-BS"/>
</dbReference>
<dbReference type="STRING" id="1133592.ASNER_271"/>
<keyword evidence="5" id="KW-0663">Pyridoxal phosphate</keyword>
<comment type="cofactor">
    <cofactor evidence="1 6">
        <name>pyridoxal 5'-phosphate</name>
        <dbReference type="ChEBI" id="CHEBI:597326"/>
    </cofactor>
</comment>
<proteinExistence type="inferred from homology"/>
<dbReference type="Gene3D" id="3.40.640.10">
    <property type="entry name" value="Type I PLP-dependent aspartate aminotransferase-like (Major domain)"/>
    <property type="match status" value="1"/>
</dbReference>
<dbReference type="InterPro" id="IPR004839">
    <property type="entry name" value="Aminotransferase_I/II_large"/>
</dbReference>